<keyword evidence="2" id="KW-0472">Membrane</keyword>
<dbReference type="AlphaFoldDB" id="A0A7W6LPE8"/>
<dbReference type="EMBL" id="JACIEU010000006">
    <property type="protein sequence ID" value="MBB4148059.1"/>
    <property type="molecule type" value="Genomic_DNA"/>
</dbReference>
<organism evidence="3 4">
    <name type="scientific">Sphingobium scionense</name>
    <dbReference type="NCBI Taxonomy" id="1404341"/>
    <lineage>
        <taxon>Bacteria</taxon>
        <taxon>Pseudomonadati</taxon>
        <taxon>Pseudomonadota</taxon>
        <taxon>Alphaproteobacteria</taxon>
        <taxon>Sphingomonadales</taxon>
        <taxon>Sphingomonadaceae</taxon>
        <taxon>Sphingobium</taxon>
    </lineage>
</organism>
<reference evidence="3 4" key="1">
    <citation type="submission" date="2020-08" db="EMBL/GenBank/DDBJ databases">
        <title>Genomic Encyclopedia of Type Strains, Phase IV (KMG-IV): sequencing the most valuable type-strain genomes for metagenomic binning, comparative biology and taxonomic classification.</title>
        <authorList>
            <person name="Goeker M."/>
        </authorList>
    </citation>
    <scope>NUCLEOTIDE SEQUENCE [LARGE SCALE GENOMIC DNA]</scope>
    <source>
        <strain evidence="3 4">DSM 19371</strain>
    </source>
</reference>
<accession>A0A7W6LPE8</accession>
<dbReference type="Proteomes" id="UP000590524">
    <property type="component" value="Unassembled WGS sequence"/>
</dbReference>
<keyword evidence="2" id="KW-1133">Transmembrane helix</keyword>
<keyword evidence="2" id="KW-0812">Transmembrane</keyword>
<comment type="caution">
    <text evidence="3">The sequence shown here is derived from an EMBL/GenBank/DDBJ whole genome shotgun (WGS) entry which is preliminary data.</text>
</comment>
<dbReference type="RefSeq" id="WP_188081835.1">
    <property type="nucleotide sequence ID" value="NZ_JACIEU010000006.1"/>
</dbReference>
<gene>
    <name evidence="3" type="ORF">GGQ90_001837</name>
</gene>
<evidence type="ECO:0000256" key="1">
    <source>
        <dbReference type="SAM" id="MobiDB-lite"/>
    </source>
</evidence>
<feature type="transmembrane region" description="Helical" evidence="2">
    <location>
        <begin position="62"/>
        <end position="92"/>
    </location>
</feature>
<feature type="region of interest" description="Disordered" evidence="1">
    <location>
        <begin position="340"/>
        <end position="359"/>
    </location>
</feature>
<proteinExistence type="predicted"/>
<feature type="transmembrane region" description="Helical" evidence="2">
    <location>
        <begin position="21"/>
        <end position="42"/>
    </location>
</feature>
<evidence type="ECO:0000313" key="3">
    <source>
        <dbReference type="EMBL" id="MBB4148059.1"/>
    </source>
</evidence>
<evidence type="ECO:0000256" key="2">
    <source>
        <dbReference type="SAM" id="Phobius"/>
    </source>
</evidence>
<sequence length="359" mass="38353">MPGIFIALYAIAQIVASLQGLETYLGVLGALFVIALCLYFRFTLPLTIAAFLCAKNVWGWHWFFALLFVAPGLAFLLPAIAAMVIAATLALLPLGRGRRVRQRPVDDGIIEAEYEEVFEPGTKPTPHVAQAGNRRRTAAPKDSMRAAGRLARRGTKIAGYAVLVGALAMIALYWQDRSRQPDAAATSYNDVEPINDMAGYALSGEALAEEGTGGASFIPALDKADIEWAVAEFDRVYIDTGMSGATDYSRDCHNRLAASHMVRDFDRCIGFDWAAALIDAAAVQNGMPANYYFQGVVADDSQQAAGRLVSDDDSVIAGRVRRIRAETAEALNQLGAAKAAGNGDGALSTDVPSDGGNLF</sequence>
<evidence type="ECO:0000313" key="4">
    <source>
        <dbReference type="Proteomes" id="UP000590524"/>
    </source>
</evidence>
<protein>
    <submittedName>
        <fullName evidence="3">Uncharacterized protein</fullName>
    </submittedName>
</protein>
<name>A0A7W6LPE8_9SPHN</name>
<keyword evidence="4" id="KW-1185">Reference proteome</keyword>
<feature type="transmembrane region" description="Helical" evidence="2">
    <location>
        <begin position="157"/>
        <end position="174"/>
    </location>
</feature>